<evidence type="ECO:0000256" key="7">
    <source>
        <dbReference type="ARBA" id="ARBA00023180"/>
    </source>
</evidence>
<evidence type="ECO:0000256" key="6">
    <source>
        <dbReference type="ARBA" id="ARBA00023136"/>
    </source>
</evidence>
<feature type="chain" id="PRO_5026109222" evidence="10">
    <location>
        <begin position="34"/>
        <end position="335"/>
    </location>
</feature>
<keyword evidence="4" id="KW-0130">Cell adhesion</keyword>
<dbReference type="Pfam" id="PF06365">
    <property type="entry name" value="CD34_antigen"/>
    <property type="match status" value="1"/>
</dbReference>
<dbReference type="AlphaFoldDB" id="A0A6G1PIW9"/>
<dbReference type="GO" id="GO:0007155">
    <property type="term" value="P:cell adhesion"/>
    <property type="evidence" value="ECO:0007669"/>
    <property type="project" value="UniProtKB-KW"/>
</dbReference>
<feature type="region of interest" description="Disordered" evidence="8">
    <location>
        <begin position="291"/>
        <end position="335"/>
    </location>
</feature>
<protein>
    <submittedName>
        <fullName evidence="11">Hematopoietic progenitor cell antigen CD34</fullName>
    </submittedName>
</protein>
<dbReference type="InterPro" id="IPR008083">
    <property type="entry name" value="CD34"/>
</dbReference>
<evidence type="ECO:0000313" key="11">
    <source>
        <dbReference type="EMBL" id="KAF3690192.1"/>
    </source>
</evidence>
<evidence type="ECO:0000256" key="4">
    <source>
        <dbReference type="ARBA" id="ARBA00022889"/>
    </source>
</evidence>
<reference evidence="12" key="2">
    <citation type="submission" date="2019-02" db="EMBL/GenBank/DDBJ databases">
        <title>Opniocepnalus argus Var Kimnra genome.</title>
        <authorList>
            <person name="Zhou C."/>
            <person name="Xiao S."/>
        </authorList>
    </citation>
    <scope>NUCLEOTIDE SEQUENCE [LARGE SCALE GENOMIC DNA]</scope>
</reference>
<dbReference type="InterPro" id="IPR013836">
    <property type="entry name" value="CD34/Podocalyxin"/>
</dbReference>
<feature type="signal peptide" evidence="10">
    <location>
        <begin position="1"/>
        <end position="33"/>
    </location>
</feature>
<dbReference type="EMBL" id="CM015716">
    <property type="protein sequence ID" value="KAF3690192.1"/>
    <property type="molecule type" value="Genomic_DNA"/>
</dbReference>
<evidence type="ECO:0000256" key="3">
    <source>
        <dbReference type="ARBA" id="ARBA00022729"/>
    </source>
</evidence>
<gene>
    <name evidence="11" type="ORF">EXN66_Car005864</name>
</gene>
<feature type="region of interest" description="Disordered" evidence="8">
    <location>
        <begin position="99"/>
        <end position="138"/>
    </location>
</feature>
<keyword evidence="12" id="KW-1185">Reference proteome</keyword>
<evidence type="ECO:0000256" key="5">
    <source>
        <dbReference type="ARBA" id="ARBA00022989"/>
    </source>
</evidence>
<comment type="subcellular location">
    <subcellularLocation>
        <location evidence="1">Membrane</location>
        <topology evidence="1">Single-pass type I membrane protein</topology>
    </subcellularLocation>
</comment>
<evidence type="ECO:0000313" key="12">
    <source>
        <dbReference type="Proteomes" id="UP000503349"/>
    </source>
</evidence>
<keyword evidence="7" id="KW-0325">Glycoprotein</keyword>
<keyword evidence="3 10" id="KW-0732">Signal</keyword>
<evidence type="ECO:0000256" key="1">
    <source>
        <dbReference type="ARBA" id="ARBA00004479"/>
    </source>
</evidence>
<feature type="compositionally biased region" description="Polar residues" evidence="8">
    <location>
        <begin position="311"/>
        <end position="335"/>
    </location>
</feature>
<proteinExistence type="predicted"/>
<accession>A0A6G1PIW9</accession>
<dbReference type="PANTHER" id="PTHR16677">
    <property type="entry name" value="HEMATOPOIETIC PROGENITOR CELL ANTIGEN CD34"/>
    <property type="match status" value="1"/>
</dbReference>
<sequence>MAASSARRTEGPCKMLFFAFLVLVSLFNAGVVAQSISAQTVPPLHAEARGDMILKSTKAPGPEHSKEQTSILPTVELTATTEEDTAKVSVTATQQVVEEKVQTSTPKVMEVKSPAPMPSRGDGPRDKPKPEPQEEPQEKVICVSKEVASDKNAVRLDLKTSSSCKDTKLKIESVLQQLCAEDCKLELYQEENSKEALVFGKTVEADVNGMTSKFNNDNIKHKTDIEKAVPHSVNPPSKWVLVTLLLSGLLLAALLVAGYYLKTRRKNSKGVKLAESFQVDEENQANTLVSVAPLPQEPIDKPTANGESPPENGTNPAPATNGHSQTQTQVADTQM</sequence>
<organism evidence="11 12">
    <name type="scientific">Channa argus</name>
    <name type="common">Northern snakehead</name>
    <name type="synonym">Ophicephalus argus</name>
    <dbReference type="NCBI Taxonomy" id="215402"/>
    <lineage>
        <taxon>Eukaryota</taxon>
        <taxon>Metazoa</taxon>
        <taxon>Chordata</taxon>
        <taxon>Craniata</taxon>
        <taxon>Vertebrata</taxon>
        <taxon>Euteleostomi</taxon>
        <taxon>Actinopterygii</taxon>
        <taxon>Neopterygii</taxon>
        <taxon>Teleostei</taxon>
        <taxon>Neoteleostei</taxon>
        <taxon>Acanthomorphata</taxon>
        <taxon>Anabantaria</taxon>
        <taxon>Anabantiformes</taxon>
        <taxon>Channoidei</taxon>
        <taxon>Channidae</taxon>
        <taxon>Channa</taxon>
    </lineage>
</organism>
<evidence type="ECO:0000256" key="10">
    <source>
        <dbReference type="SAM" id="SignalP"/>
    </source>
</evidence>
<evidence type="ECO:0000256" key="8">
    <source>
        <dbReference type="SAM" id="MobiDB-lite"/>
    </source>
</evidence>
<name>A0A6G1PIW9_CHAAH</name>
<dbReference type="Proteomes" id="UP000503349">
    <property type="component" value="Chromosome 5"/>
</dbReference>
<dbReference type="GO" id="GO:0005886">
    <property type="term" value="C:plasma membrane"/>
    <property type="evidence" value="ECO:0007669"/>
    <property type="project" value="UniProtKB-ARBA"/>
</dbReference>
<keyword evidence="2 9" id="KW-0812">Transmembrane</keyword>
<evidence type="ECO:0000256" key="2">
    <source>
        <dbReference type="ARBA" id="ARBA00022692"/>
    </source>
</evidence>
<dbReference type="PANTHER" id="PTHR16677:SF2">
    <property type="entry name" value="SI:CH211-286O17.1"/>
    <property type="match status" value="1"/>
</dbReference>
<feature type="transmembrane region" description="Helical" evidence="9">
    <location>
        <begin position="239"/>
        <end position="261"/>
    </location>
</feature>
<keyword evidence="5 9" id="KW-1133">Transmembrane helix</keyword>
<keyword evidence="6 9" id="KW-0472">Membrane</keyword>
<evidence type="ECO:0000256" key="9">
    <source>
        <dbReference type="SAM" id="Phobius"/>
    </source>
</evidence>
<feature type="compositionally biased region" description="Basic and acidic residues" evidence="8">
    <location>
        <begin position="122"/>
        <end position="138"/>
    </location>
</feature>
<reference evidence="11 12" key="1">
    <citation type="submission" date="2019-02" db="EMBL/GenBank/DDBJ databases">
        <title>Opniocepnalus argus genome.</title>
        <authorList>
            <person name="Zhou C."/>
            <person name="Xiao S."/>
        </authorList>
    </citation>
    <scope>NUCLEOTIDE SEQUENCE [LARGE SCALE GENOMIC DNA]</scope>
    <source>
        <strain evidence="11">OARG1902GOOAL</strain>
        <tissue evidence="11">Muscle</tissue>
    </source>
</reference>